<reference evidence="8 9" key="1">
    <citation type="submission" date="2022-09" db="EMBL/GenBank/DDBJ databases">
        <authorList>
            <person name="Palmer J.M."/>
        </authorList>
    </citation>
    <scope>NUCLEOTIDE SEQUENCE [LARGE SCALE GENOMIC DNA]</scope>
    <source>
        <strain evidence="8 9">DSM 7382</strain>
    </source>
</reference>
<dbReference type="GO" id="GO:0008395">
    <property type="term" value="F:steroid hydroxylase activity"/>
    <property type="evidence" value="ECO:0007669"/>
    <property type="project" value="TreeGrafter"/>
</dbReference>
<dbReference type="GO" id="GO:0005506">
    <property type="term" value="F:iron ion binding"/>
    <property type="evidence" value="ECO:0007669"/>
    <property type="project" value="InterPro"/>
</dbReference>
<dbReference type="SUPFAM" id="SSF48264">
    <property type="entry name" value="Cytochrome P450"/>
    <property type="match status" value="1"/>
</dbReference>
<dbReference type="InterPro" id="IPR002403">
    <property type="entry name" value="Cyt_P450_E_grp-IV"/>
</dbReference>
<feature type="chain" id="PRO_5043799418" description="Cytochrome P450" evidence="7">
    <location>
        <begin position="28"/>
        <end position="488"/>
    </location>
</feature>
<dbReference type="PRINTS" id="PR00465">
    <property type="entry name" value="EP450IV"/>
</dbReference>
<evidence type="ECO:0000256" key="6">
    <source>
        <dbReference type="PIRSR" id="PIRSR602403-1"/>
    </source>
</evidence>
<evidence type="ECO:0000256" key="5">
    <source>
        <dbReference type="ARBA" id="ARBA00023004"/>
    </source>
</evidence>
<dbReference type="Proteomes" id="UP001385951">
    <property type="component" value="Unassembled WGS sequence"/>
</dbReference>
<keyword evidence="3 6" id="KW-0349">Heme</keyword>
<proteinExistence type="inferred from homology"/>
<evidence type="ECO:0000313" key="8">
    <source>
        <dbReference type="EMBL" id="KAK7687597.1"/>
    </source>
</evidence>
<keyword evidence="5 6" id="KW-0408">Iron</keyword>
<accession>A0AAW0GCE5</accession>
<protein>
    <recommendedName>
        <fullName evidence="10">Cytochrome P450</fullName>
    </recommendedName>
</protein>
<evidence type="ECO:0000256" key="7">
    <source>
        <dbReference type="SAM" id="SignalP"/>
    </source>
</evidence>
<organism evidence="8 9">
    <name type="scientific">Cerrena zonata</name>
    <dbReference type="NCBI Taxonomy" id="2478898"/>
    <lineage>
        <taxon>Eukaryota</taxon>
        <taxon>Fungi</taxon>
        <taxon>Dikarya</taxon>
        <taxon>Basidiomycota</taxon>
        <taxon>Agaricomycotina</taxon>
        <taxon>Agaricomycetes</taxon>
        <taxon>Polyporales</taxon>
        <taxon>Cerrenaceae</taxon>
        <taxon>Cerrena</taxon>
    </lineage>
</organism>
<comment type="caution">
    <text evidence="8">The sequence shown here is derived from an EMBL/GenBank/DDBJ whole genome shotgun (WGS) entry which is preliminary data.</text>
</comment>
<dbReference type="InterPro" id="IPR001128">
    <property type="entry name" value="Cyt_P450"/>
</dbReference>
<feature type="binding site" description="axial binding residue" evidence="6">
    <location>
        <position position="422"/>
    </location>
    <ligand>
        <name>heme</name>
        <dbReference type="ChEBI" id="CHEBI:30413"/>
    </ligand>
    <ligandPart>
        <name>Fe</name>
        <dbReference type="ChEBI" id="CHEBI:18248"/>
    </ligandPart>
</feature>
<gene>
    <name evidence="8" type="ORF">QCA50_008811</name>
</gene>
<dbReference type="AlphaFoldDB" id="A0AAW0GCE5"/>
<comment type="similarity">
    <text evidence="2">Belongs to the cytochrome P450 family.</text>
</comment>
<dbReference type="PANTHER" id="PTHR24304">
    <property type="entry name" value="CYTOCHROME P450 FAMILY 7"/>
    <property type="match status" value="1"/>
</dbReference>
<name>A0AAW0GCE5_9APHY</name>
<keyword evidence="7" id="KW-0732">Signal</keyword>
<evidence type="ECO:0000256" key="4">
    <source>
        <dbReference type="ARBA" id="ARBA00022723"/>
    </source>
</evidence>
<dbReference type="GO" id="GO:0016705">
    <property type="term" value="F:oxidoreductase activity, acting on paired donors, with incorporation or reduction of molecular oxygen"/>
    <property type="evidence" value="ECO:0007669"/>
    <property type="project" value="InterPro"/>
</dbReference>
<dbReference type="GO" id="GO:0020037">
    <property type="term" value="F:heme binding"/>
    <property type="evidence" value="ECO:0007669"/>
    <property type="project" value="InterPro"/>
</dbReference>
<dbReference type="Gene3D" id="1.10.630.10">
    <property type="entry name" value="Cytochrome P450"/>
    <property type="match status" value="1"/>
</dbReference>
<comment type="cofactor">
    <cofactor evidence="1 6">
        <name>heme</name>
        <dbReference type="ChEBI" id="CHEBI:30413"/>
    </cofactor>
</comment>
<feature type="signal peptide" evidence="7">
    <location>
        <begin position="1"/>
        <end position="27"/>
    </location>
</feature>
<dbReference type="PANTHER" id="PTHR24304:SF2">
    <property type="entry name" value="24-HYDROXYCHOLESTEROL 7-ALPHA-HYDROXYLASE"/>
    <property type="match status" value="1"/>
</dbReference>
<dbReference type="EMBL" id="JASBNA010000012">
    <property type="protein sequence ID" value="KAK7687597.1"/>
    <property type="molecule type" value="Genomic_DNA"/>
</dbReference>
<keyword evidence="9" id="KW-1185">Reference proteome</keyword>
<keyword evidence="4 6" id="KW-0479">Metal-binding</keyword>
<evidence type="ECO:0000256" key="3">
    <source>
        <dbReference type="ARBA" id="ARBA00022617"/>
    </source>
</evidence>
<dbReference type="Pfam" id="PF00067">
    <property type="entry name" value="p450"/>
    <property type="match status" value="1"/>
</dbReference>
<evidence type="ECO:0000313" key="9">
    <source>
        <dbReference type="Proteomes" id="UP001385951"/>
    </source>
</evidence>
<evidence type="ECO:0000256" key="2">
    <source>
        <dbReference type="ARBA" id="ARBA00010617"/>
    </source>
</evidence>
<dbReference type="InterPro" id="IPR050529">
    <property type="entry name" value="CYP450_sterol_14alpha_dmase"/>
</dbReference>
<dbReference type="InterPro" id="IPR036396">
    <property type="entry name" value="Cyt_P450_sf"/>
</dbReference>
<evidence type="ECO:0008006" key="10">
    <source>
        <dbReference type="Google" id="ProtNLM"/>
    </source>
</evidence>
<evidence type="ECO:0000256" key="1">
    <source>
        <dbReference type="ARBA" id="ARBA00001971"/>
    </source>
</evidence>
<sequence length="488" mass="54994">MEDYHCLAFLVVLLILRFRLPKKHVYAVPSADAPIPWIGTILELYKDGVTFLRKSRERYGPVYTLTVGHQRVTVATHKEGVMRIMKDKSLENNINIWLFESLGGVESGTITRQIFRLLSTSVLRSFSARGITQLAPLYSDCVIHETTSFINAHKGERISLIEFVSFTIYRAVSVALFGPKFPLDTQLDLQCIIYYFPRLLTPRMFLPRTPVEARARVISALDSFIKENWNQKNGFPGAADAGNDLLRTLRSAHLTSQTELAILFAFIIGLHINTLRVTCWFFALLIHHPTALIAVRDEVDRLIDEEHSGSLNSLLSSPSKAVGKNSLPFLDSALNEVLRLCVLPVLVRQASSDIHLALDGDRSVVLKEGQYIVADGHVLNMAEDVFEDPERFKFDRFTKYDDRQGIPTPPLVSAFGSGPNICKGQDFAIYEMKVLVIVCLRMYDFTGETLTGNKLPSCCPKASTTLPTPVKYLEEDVYLRFNERIHPT</sequence>